<dbReference type="InterPro" id="IPR013602">
    <property type="entry name" value="Dynein_heavy_linker"/>
</dbReference>
<feature type="region of interest" description="Disordered" evidence="3">
    <location>
        <begin position="3175"/>
        <end position="3254"/>
    </location>
</feature>
<dbReference type="InterPro" id="IPR043157">
    <property type="entry name" value="Dynein_AAA1S"/>
</dbReference>
<feature type="domain" description="AAA+ ATPase" evidence="4">
    <location>
        <begin position="2376"/>
        <end position="2520"/>
    </location>
</feature>
<accession>A0A5A8CQA2</accession>
<dbReference type="InterPro" id="IPR042222">
    <property type="entry name" value="Dynein_2_N"/>
</dbReference>
<dbReference type="GO" id="GO:0007018">
    <property type="term" value="P:microtubule-based movement"/>
    <property type="evidence" value="ECO:0007669"/>
    <property type="project" value="InterPro"/>
</dbReference>
<dbReference type="InterPro" id="IPR027417">
    <property type="entry name" value="P-loop_NTPase"/>
</dbReference>
<sequence length="3336" mass="353944">MQSDSGWALVEAMLDGDQGAPSALVWLCQPEEAVGPNEEAAPGIGPDCVTVMDARHGRPLRAAAAYCMRIDAAWAAAPGSGAAGLNLLAAASEARDDESLSLAAAAGGGGVTAAAAAAAGTEQDSKRAEATLGRGAEAPEGSRPRLAPLDRTKADDGCLAVGAVTSALLKDLDGVVRGVLGPCLRATTAAEWGEGASGALADVAAGVDRAGKGVRDARATVYEGLRLRQPQSRAQLEMQRVIEGVSAPQPALVRHLVDVISSHCQQVEAFVQGQAASAPHTRARRNSSHLVVKVGSDAAAPRSWATGGSADAVDVDLDTMDAAAAASEAASGGAASRGPPPGSAALAAFVASEAAAAAALPGPRRDFAEWRRRQQRLASITEQLAQPGVEAAAECLAAASRSTSDFGVDPRAVSALLRRWRAMRMHVTEAFNEAADTCKYLGTLEPFVDPLYTGSPGVIVDALPALLNAIRMVHGVSRFFCTTERMTAFFVRLTNQLVLACRKHILGGRPAQELWGRSAEAVCSALEDCVNLNEAYQAQFRRTKADLEANPRGRQFDMSEAQVFGELDVFCRRLLKLLDLFSTVHQFRRLQAERIDVMLELCAAFFALLDELRGRRLDVLDYRDGAFDRAYIEFNVRLSDLDTSLQFFINRAFEKAYSVREALSLLRRFRQLLRRDHLLRDLDEKQVLVFHQFGLQILQAQRIYEEDKDDPPLPRDLPPVAGHIAWARHLLRRVQEPMELFRQQAPDVLNADRDCRRIVRLYNRLACTLVAFEESWLGAWAEAVPDACRGLSLPVLRLAEPTGATPEGEAGDSLAPLEVNFDAAALQLAREARCLRRMGCPIPERADMVLAQQAKHKGNFLAITDLLSRFEAVQGAIPPTARELLGPAVQSVRRRMWPGLRTHTWTSLRIQHWVADAGAEVERLRGLVQRLADLVDLRVQRNLGLVAKTVLVDLPKDRGFTLDQFVQAQQARVRTEGRALASKNAEVEAAVADAVAEVMAFPLDEGVAPPSAAARRRFRSHYNDSMYSSLLSCVRSSLQKLRDRVCAKTSGIFFIERPFFVLDVQLSAPAVRLVPSLDDVQRALNKAAAAVIRTSKRVFEWEPSSADLDDALWDGAASAAASLEPRTPARPSIAVTGKASRQPADLPAANPSPGTPWSGRADDESSFFSPDPNDLGQSRPPSSAAASFASGQVRSTAALESPPPPFRLSSAPPSRPGVPLAAGGAATAAAASGAAAASAGRNTRPNPLSSSGALNPAESAALARSLGPRRGDAEDDDLGSPIAARSDRGSAALSGGGAGWPPHRPAASRHRRRVAFFDRIGRDIEIVKMVLLLTGAFHGTRKAVARFLQQFTSLSWLWRGEPAHALAQFLRRQPTLSDFDQELSKLAHVDEDVSRVLVVHVIGALALNTSTLKSQLVGLNARWKRRFADQLHHRAREGLGDLTSYMARINEALGREVSDLSGLYELAEVLKEVREGESAIEGRISPVLDRYAVLRRHLPGVYEEASEQDAQATLRRQWERLADRAEEVSDSLAERQAGFKGELLARVRALARDVEAFRADFEAHGPMERGLQPDEAVVRITRVRGELAALLRRLADARRGERLFALRQTPFPALDRTQRELRIASTLFDLCVDAERAAQDFASSPWSKAAPAVSAFGAAWARLEERNRRLPRQTRAWLAHRRLGQLLEHFREALPSLELLVRPQVRPWHWRSVMRVLGATWPMEAMFQTHPTPGLEAAPMDVYPSSRRHAASGSSAASASAAGGTGAEGAADSVVAGEAVPLARDGVLRVGELVARNLSLHAADIEDIADTADKQAVIGARVTELRQRWWQRGLDFEPWRERSDVVVVVRYTALLEELEEAQLQAQTLLSMRQVEPYRDATMGLLRHLSDISDTMTLWLRVQDLWSSLESVFMGTDISRQLPADSRRFARADREWAALMAKAEELHTVSACTGNDSLRSTLPRLLDAFEMARHRLEGFLELKRGQLPRLFLVSDQALLTLLSKGSDPMAVQPLYSKLFEAVTRVVHARPTPEQRDAAGRGAGRLFGPIVTLVNSCGGGDSQAAGGAAVGAGNAVARAARQEREEFRLSEGCEVSPEGPTEAWLLRLQRAMQASVHDACGEVAEAALEGLAPRRLAALFPAQMAVVGLQLQWAEGVTRALDLTVAGQRSALADALKRQTAVLSELSELSLDVAAAQQAAAAAQAAAQAAEAAQGAKPGGLRLGALGGQTAVGEAVRQAERANPVGPGRELQAHAGADESMLRGLIRGVPGALSRTKAETLVTLQLHHRDVVQELFRRHRERKLGGTDDFEFTRRARVHWVPDAPNAHSPHVGSGALQVSVADVTLPCSYEWLGVTSRLVVTPLTDRAYLAFTQAARLHAGLAPAGPAGTGKTETVKDMARLLNAPCVVSNCSEQVTPADLARVLKGLAGAGAVGCFDEFNRLLVGALSVAAEQFGAVAAARRAGATEVLLPGDASPAALLPRCIHVAVTMNPRGKDYAGRSELPDNLKSLFRPVAMMVPDREAILRVRLCALGFREFSGLATKLDALFGMAQRTLSSQRHYDWGLRGVLAVMGSAGTELRAVAARSAAVAARAEAAEAEAAEAAERAEAAAAGGDLGSTPAPTPSVGLEGAVSAAADGAGGGGGGALFRGADAARPSAATEHAVVRAAVLAATLGKLVPEDAPQLLRLVADVFGEAGRREGGAASPGSAEAEDGNWELDAALRAAAASQGLTAHPGWLSKCRQLHSAAMARHAVAVIGGAGTGKTCATDTLAAALSALSQAAGGRPVTVSRMAPKAVAGPDLFGVRDARSGEWIPGVVANMWAASNAAAGPSDSWLVLDGPIDPRWVEDLNSAMDDTRTLTLSNGERLPMQPTTRLLLEAGDMANASPATVSRAGIVFFGRLSLGWEPVLEAWLAHQPFERATHFRAMFRRYVVGDRRQLAAVSSSPSPAAFAPAAATQPQPGAMATGEWRARHEREHGVDPGLPGDATLLGTAAMPARLAAAAATAAESGGCLFQFLRQFTQPAASRSAVAVVSTLLSLLTALLREAGLAEAIEAEAAALGALAQSTAGGTASQSREFFGADFVATPDVAGRDGADGEDLFAGAASALAGASGRGVRRGGAGRGSVAAAGGKASSAAAAAQSLLLHRSRGSPRRAPPLASPAQGVFSFALQEAGGSDADAAGRPDVTAVAAPRLGKSRRTGDGGGHGDGDGDTGSGVSDSDEEERWPRRRQGREQRFDGELRTPGAAMRRAARASVSSLPRSIARMMAAESAASLRAAAFGSALSGPAQAGTGSAAAQQEALALEEDALERAFLVALAWAAGGDLVRPCDRGALDA</sequence>
<dbReference type="EMBL" id="VLTN01000009">
    <property type="protein sequence ID" value="KAA0154888.1"/>
    <property type="molecule type" value="Genomic_DNA"/>
</dbReference>
<dbReference type="Gene3D" id="1.20.58.1120">
    <property type="match status" value="1"/>
</dbReference>
<feature type="compositionally biased region" description="Basic and acidic residues" evidence="3">
    <location>
        <begin position="140"/>
        <end position="150"/>
    </location>
</feature>
<dbReference type="Gene3D" id="1.20.140.100">
    <property type="entry name" value="Dynein heavy chain, N-terminal domain 2"/>
    <property type="match status" value="1"/>
</dbReference>
<evidence type="ECO:0000259" key="4">
    <source>
        <dbReference type="SMART" id="SM00382"/>
    </source>
</evidence>
<evidence type="ECO:0000313" key="5">
    <source>
        <dbReference type="EMBL" id="KAA0154888.1"/>
    </source>
</evidence>
<evidence type="ECO:0000313" key="6">
    <source>
        <dbReference type="Proteomes" id="UP000323011"/>
    </source>
</evidence>
<dbReference type="PANTHER" id="PTHR46532:SF4">
    <property type="entry name" value="AAA+ ATPASE DOMAIN-CONTAINING PROTEIN"/>
    <property type="match status" value="1"/>
</dbReference>
<comment type="caution">
    <text evidence="5">The sequence shown here is derived from an EMBL/GenBank/DDBJ whole genome shotgun (WGS) entry which is preliminary data.</text>
</comment>
<dbReference type="Pfam" id="PF08393">
    <property type="entry name" value="DHC_N2"/>
    <property type="match status" value="1"/>
</dbReference>
<protein>
    <recommendedName>
        <fullName evidence="4">AAA+ ATPase domain-containing protein</fullName>
    </recommendedName>
</protein>
<feature type="region of interest" description="Disordered" evidence="3">
    <location>
        <begin position="1236"/>
        <end position="1255"/>
    </location>
</feature>
<dbReference type="GO" id="GO:0005524">
    <property type="term" value="F:ATP binding"/>
    <property type="evidence" value="ECO:0007669"/>
    <property type="project" value="InterPro"/>
</dbReference>
<dbReference type="GO" id="GO:0051959">
    <property type="term" value="F:dynein light intermediate chain binding"/>
    <property type="evidence" value="ECO:0007669"/>
    <property type="project" value="InterPro"/>
</dbReference>
<dbReference type="Gene3D" id="3.40.50.300">
    <property type="entry name" value="P-loop containing nucleotide triphosphate hydrolases"/>
    <property type="match status" value="2"/>
</dbReference>
<dbReference type="PANTHER" id="PTHR46532">
    <property type="entry name" value="MALE FERTILITY FACTOR KL5"/>
    <property type="match status" value="1"/>
</dbReference>
<dbReference type="SMART" id="SM00382">
    <property type="entry name" value="AAA"/>
    <property type="match status" value="1"/>
</dbReference>
<feature type="region of interest" description="Disordered" evidence="3">
    <location>
        <begin position="2606"/>
        <end position="2627"/>
    </location>
</feature>
<keyword evidence="2" id="KW-0175">Coiled coil</keyword>
<dbReference type="GO" id="GO:0045505">
    <property type="term" value="F:dynein intermediate chain binding"/>
    <property type="evidence" value="ECO:0007669"/>
    <property type="project" value="InterPro"/>
</dbReference>
<dbReference type="Gene3D" id="1.10.8.710">
    <property type="match status" value="1"/>
</dbReference>
<dbReference type="InterPro" id="IPR042228">
    <property type="entry name" value="Dynein_linker_3"/>
</dbReference>
<feature type="region of interest" description="Disordered" evidence="3">
    <location>
        <begin position="117"/>
        <end position="150"/>
    </location>
</feature>
<evidence type="ECO:0000256" key="2">
    <source>
        <dbReference type="SAM" id="Coils"/>
    </source>
</evidence>
<dbReference type="InterPro" id="IPR026983">
    <property type="entry name" value="DHC"/>
</dbReference>
<name>A0A5A8CQA2_CAFRO</name>
<feature type="coiled-coil region" evidence="2">
    <location>
        <begin position="2184"/>
        <end position="2211"/>
    </location>
</feature>
<reference evidence="5 6" key="1">
    <citation type="submission" date="2019-07" db="EMBL/GenBank/DDBJ databases">
        <title>Genomes of Cafeteria roenbergensis.</title>
        <authorList>
            <person name="Fischer M.G."/>
            <person name="Hackl T."/>
            <person name="Roman M."/>
        </authorList>
    </citation>
    <scope>NUCLEOTIDE SEQUENCE [LARGE SCALE GENOMIC DNA]</scope>
    <source>
        <strain evidence="5 6">BVI</strain>
    </source>
</reference>
<dbReference type="Pfam" id="PF12774">
    <property type="entry name" value="AAA_6"/>
    <property type="match status" value="2"/>
</dbReference>
<organism evidence="5 6">
    <name type="scientific">Cafeteria roenbergensis</name>
    <name type="common">Marine flagellate</name>
    <dbReference type="NCBI Taxonomy" id="33653"/>
    <lineage>
        <taxon>Eukaryota</taxon>
        <taxon>Sar</taxon>
        <taxon>Stramenopiles</taxon>
        <taxon>Bigyra</taxon>
        <taxon>Opalozoa</taxon>
        <taxon>Bicosoecida</taxon>
        <taxon>Cafeteriaceae</taxon>
        <taxon>Cafeteria</taxon>
    </lineage>
</organism>
<dbReference type="InterPro" id="IPR013594">
    <property type="entry name" value="Dynein_heavy_tail"/>
</dbReference>
<dbReference type="Proteomes" id="UP000323011">
    <property type="component" value="Unassembled WGS sequence"/>
</dbReference>
<dbReference type="InterPro" id="IPR035699">
    <property type="entry name" value="AAA_6"/>
</dbReference>
<feature type="compositionally biased region" description="Basic and acidic residues" evidence="3">
    <location>
        <begin position="3199"/>
        <end position="3209"/>
    </location>
</feature>
<dbReference type="GO" id="GO:0005858">
    <property type="term" value="C:axonemal dynein complex"/>
    <property type="evidence" value="ECO:0007669"/>
    <property type="project" value="TreeGrafter"/>
</dbReference>
<evidence type="ECO:0000256" key="3">
    <source>
        <dbReference type="SAM" id="MobiDB-lite"/>
    </source>
</evidence>
<dbReference type="InterPro" id="IPR003593">
    <property type="entry name" value="AAA+_ATPase"/>
</dbReference>
<dbReference type="SUPFAM" id="SSF52540">
    <property type="entry name" value="P-loop containing nucleoside triphosphate hydrolases"/>
    <property type="match status" value="2"/>
</dbReference>
<keyword evidence="6" id="KW-1185">Reference proteome</keyword>
<gene>
    <name evidence="5" type="ORF">FNF29_02029</name>
</gene>
<feature type="region of interest" description="Disordered" evidence="3">
    <location>
        <begin position="1119"/>
        <end position="1222"/>
    </location>
</feature>
<feature type="compositionally biased region" description="Basic and acidic residues" evidence="3">
    <location>
        <begin position="3232"/>
        <end position="3241"/>
    </location>
</feature>
<feature type="region of interest" description="Disordered" evidence="3">
    <location>
        <begin position="1260"/>
        <end position="1306"/>
    </location>
</feature>
<dbReference type="Gene3D" id="3.20.180.20">
    <property type="entry name" value="Dynein heavy chain, N-terminal domain 2"/>
    <property type="match status" value="1"/>
</dbReference>
<feature type="compositionally biased region" description="Polar residues" evidence="3">
    <location>
        <begin position="1241"/>
        <end position="1253"/>
    </location>
</feature>
<comment type="similarity">
    <text evidence="1">Belongs to the dynein heavy chain family.</text>
</comment>
<dbReference type="Pfam" id="PF08385">
    <property type="entry name" value="DHC_N1"/>
    <property type="match status" value="1"/>
</dbReference>
<proteinExistence type="inferred from homology"/>
<evidence type="ECO:0000256" key="1">
    <source>
        <dbReference type="ARBA" id="ARBA00008887"/>
    </source>
</evidence>